<feature type="domain" description="NmrA-like" evidence="1">
    <location>
        <begin position="2"/>
        <end position="246"/>
    </location>
</feature>
<sequence length="285" mass="29042">MIAVTGATGQLGRLVIEALLRTEAPGSVAALVRSTDKAADLSALGVVVRSADYDKPETLGPALEGVDRLLLISSSEVGKRAEQHKAVIAAAKAAGVGLVAYTSILRADTSPMALAEEHNQTEAALASAGVRHVVLRNGWYTENYAGGISAAPEHGAMIGSAGEGRIAAASRRDYAEAAAAVLVSAEDQAGKVYELAGDDAFTMAELAAEVARQSGKPVVYNDLPEAAYKEALVGMGLPDGLAAILADSDAKAAEGALFDDGRALSALIGRPTTPVAKIVADILRG</sequence>
<dbReference type="InterPro" id="IPR008030">
    <property type="entry name" value="NmrA-like"/>
</dbReference>
<accession>A0A6P1T1S8</accession>
<dbReference type="KEGG" id="amaq:GO499_11145"/>
<dbReference type="RefSeq" id="WP_161862251.1">
    <property type="nucleotide sequence ID" value="NZ_CP046620.1"/>
</dbReference>
<dbReference type="Pfam" id="PF05368">
    <property type="entry name" value="NmrA"/>
    <property type="match status" value="1"/>
</dbReference>
<dbReference type="EMBL" id="CP046620">
    <property type="protein sequence ID" value="QHQ35691.1"/>
    <property type="molecule type" value="Genomic_DNA"/>
</dbReference>
<reference evidence="2 3" key="1">
    <citation type="submission" date="2019-12" db="EMBL/GenBank/DDBJ databases">
        <title>Complete genome sequence of Algicella marina strain 9Alg 56(T) isolated from the red alga Tichocarpus crinitus.</title>
        <authorList>
            <person name="Kim S.-G."/>
            <person name="Nedashkovskaya O.I."/>
        </authorList>
    </citation>
    <scope>NUCLEOTIDE SEQUENCE [LARGE SCALE GENOMIC DNA]</scope>
    <source>
        <strain evidence="2 3">9Alg 56</strain>
    </source>
</reference>
<name>A0A6P1T1S8_9RHOB</name>
<dbReference type="InterPro" id="IPR052718">
    <property type="entry name" value="NmrA-type_oxidoreductase"/>
</dbReference>
<dbReference type="CDD" id="cd05269">
    <property type="entry name" value="TMR_SDR_a"/>
    <property type="match status" value="1"/>
</dbReference>
<dbReference type="SUPFAM" id="SSF51735">
    <property type="entry name" value="NAD(P)-binding Rossmann-fold domains"/>
    <property type="match status" value="1"/>
</dbReference>
<gene>
    <name evidence="2" type="ORF">GO499_11145</name>
</gene>
<protein>
    <submittedName>
        <fullName evidence="2">NAD(P)H-binding protein</fullName>
    </submittedName>
</protein>
<dbReference type="Gene3D" id="3.40.50.720">
    <property type="entry name" value="NAD(P)-binding Rossmann-like Domain"/>
    <property type="match status" value="1"/>
</dbReference>
<proteinExistence type="predicted"/>
<dbReference type="PANTHER" id="PTHR47129">
    <property type="entry name" value="QUINONE OXIDOREDUCTASE 2"/>
    <property type="match status" value="1"/>
</dbReference>
<keyword evidence="3" id="KW-1185">Reference proteome</keyword>
<evidence type="ECO:0000313" key="2">
    <source>
        <dbReference type="EMBL" id="QHQ35691.1"/>
    </source>
</evidence>
<dbReference type="PANTHER" id="PTHR47129:SF1">
    <property type="entry name" value="NMRA-LIKE DOMAIN-CONTAINING PROTEIN"/>
    <property type="match status" value="1"/>
</dbReference>
<dbReference type="Gene3D" id="3.90.25.10">
    <property type="entry name" value="UDP-galactose 4-epimerase, domain 1"/>
    <property type="match status" value="1"/>
</dbReference>
<dbReference type="InterPro" id="IPR036291">
    <property type="entry name" value="NAD(P)-bd_dom_sf"/>
</dbReference>
<evidence type="ECO:0000313" key="3">
    <source>
        <dbReference type="Proteomes" id="UP000464495"/>
    </source>
</evidence>
<organism evidence="2 3">
    <name type="scientific">Algicella marina</name>
    <dbReference type="NCBI Taxonomy" id="2683284"/>
    <lineage>
        <taxon>Bacteria</taxon>
        <taxon>Pseudomonadati</taxon>
        <taxon>Pseudomonadota</taxon>
        <taxon>Alphaproteobacteria</taxon>
        <taxon>Rhodobacterales</taxon>
        <taxon>Paracoccaceae</taxon>
        <taxon>Algicella</taxon>
    </lineage>
</organism>
<dbReference type="Proteomes" id="UP000464495">
    <property type="component" value="Chromosome"/>
</dbReference>
<evidence type="ECO:0000259" key="1">
    <source>
        <dbReference type="Pfam" id="PF05368"/>
    </source>
</evidence>
<dbReference type="AlphaFoldDB" id="A0A6P1T1S8"/>